<accession>A0A4Y3KG53</accession>
<reference evidence="3 4" key="1">
    <citation type="submission" date="2019-06" db="EMBL/GenBank/DDBJ databases">
        <title>Whole genome shotgun sequence of Cellulomonas gelida NBRC 3748.</title>
        <authorList>
            <person name="Hosoyama A."/>
            <person name="Uohara A."/>
            <person name="Ohji S."/>
            <person name="Ichikawa N."/>
        </authorList>
    </citation>
    <scope>NUCLEOTIDE SEQUENCE [LARGE SCALE GENOMIC DNA]</scope>
    <source>
        <strain evidence="3 4">NBRC 3748</strain>
    </source>
</reference>
<keyword evidence="4" id="KW-1185">Reference proteome</keyword>
<evidence type="ECO:0000256" key="1">
    <source>
        <dbReference type="SAM" id="MobiDB-lite"/>
    </source>
</evidence>
<dbReference type="SUPFAM" id="SSF51556">
    <property type="entry name" value="Metallo-dependent hydrolases"/>
    <property type="match status" value="1"/>
</dbReference>
<dbReference type="InterPro" id="IPR032466">
    <property type="entry name" value="Metal_Hydrolase"/>
</dbReference>
<dbReference type="SUPFAM" id="SSF51338">
    <property type="entry name" value="Composite domain of metallo-dependent hydrolases"/>
    <property type="match status" value="1"/>
</dbReference>
<dbReference type="InterPro" id="IPR013108">
    <property type="entry name" value="Amidohydro_3"/>
</dbReference>
<dbReference type="Pfam" id="PF07969">
    <property type="entry name" value="Amidohydro_3"/>
    <property type="match status" value="1"/>
</dbReference>
<organism evidence="3 4">
    <name type="scientific">Cellulomonas gelida</name>
    <dbReference type="NCBI Taxonomy" id="1712"/>
    <lineage>
        <taxon>Bacteria</taxon>
        <taxon>Bacillati</taxon>
        <taxon>Actinomycetota</taxon>
        <taxon>Actinomycetes</taxon>
        <taxon>Micrococcales</taxon>
        <taxon>Cellulomonadaceae</taxon>
        <taxon>Cellulomonas</taxon>
    </lineage>
</organism>
<dbReference type="Gene3D" id="2.30.40.10">
    <property type="entry name" value="Urease, subunit C, domain 1"/>
    <property type="match status" value="1"/>
</dbReference>
<dbReference type="Gene3D" id="3.10.310.70">
    <property type="match status" value="1"/>
</dbReference>
<evidence type="ECO:0000313" key="4">
    <source>
        <dbReference type="Proteomes" id="UP000320461"/>
    </source>
</evidence>
<dbReference type="EMBL" id="BJLQ01000002">
    <property type="protein sequence ID" value="GEA82843.1"/>
    <property type="molecule type" value="Genomic_DNA"/>
</dbReference>
<name>A0A4Y3KG53_9CELL</name>
<sequence>MPDDRDLRRRGGIGVTRGRAGAPPVPYRARVSSTLYRGGVVHSPADPFAEALLVEDGTVAWLGADDTADGFASRADEVVDLDGAIVTPGFVDAHVHVLETGLALGSVDLSAARSLDQALGAVRRAADARTGQDVLLGFGWDETHWPEGRGPTRTELDAAAGGAPVYLARADIHSAAVSSALADGLGLAHVPGWDPDGRVDGEAHHAAREAARTMDAARRTRLYRLALEHAASRGIVSVHEHSAPFIDTREGLVELLELTRDAAGGLPHLVAYRGEACETVDDAREVLAAVPGLTGLGGDLNVDGSIGSRTAALRAPYVDGAGDGVLHLTAERIANHIAAASRAGVQAGFHVIGDRAMDELLIGLRAAVDVEGPAAVARTGVRLEHAEMVDAPTLAALVLLGVRLSVQPAFDAAWGGPQGMYATRLGAARAAALNPLADLAGAGVPLAFGSDSPVTPIDPWAGVRAAVEHHASEQRLSARAAFRAATRGGWRLAGLDHVGELRVGAPAHLAVWRAARLAVQAPDGRLSAWSPDARAGIPLLPFLGADEEPPRCLRTVRDGVVLFDAMP</sequence>
<dbReference type="GO" id="GO:0016810">
    <property type="term" value="F:hydrolase activity, acting on carbon-nitrogen (but not peptide) bonds"/>
    <property type="evidence" value="ECO:0007669"/>
    <property type="project" value="InterPro"/>
</dbReference>
<proteinExistence type="predicted"/>
<protein>
    <submittedName>
        <fullName evidence="3">Amidohydrolase</fullName>
    </submittedName>
</protein>
<feature type="region of interest" description="Disordered" evidence="1">
    <location>
        <begin position="1"/>
        <end position="21"/>
    </location>
</feature>
<dbReference type="PANTHER" id="PTHR22642:SF2">
    <property type="entry name" value="PROTEIN LONG AFTER FAR-RED 3"/>
    <property type="match status" value="1"/>
</dbReference>
<dbReference type="AlphaFoldDB" id="A0A4Y3KG53"/>
<evidence type="ECO:0000259" key="2">
    <source>
        <dbReference type="Pfam" id="PF07969"/>
    </source>
</evidence>
<evidence type="ECO:0000313" key="3">
    <source>
        <dbReference type="EMBL" id="GEA82843.1"/>
    </source>
</evidence>
<dbReference type="Gene3D" id="3.20.20.140">
    <property type="entry name" value="Metal-dependent hydrolases"/>
    <property type="match status" value="1"/>
</dbReference>
<keyword evidence="3" id="KW-0378">Hydrolase</keyword>
<comment type="caution">
    <text evidence="3">The sequence shown here is derived from an EMBL/GenBank/DDBJ whole genome shotgun (WGS) entry which is preliminary data.</text>
</comment>
<dbReference type="PANTHER" id="PTHR22642">
    <property type="entry name" value="IMIDAZOLONEPROPIONASE"/>
    <property type="match status" value="1"/>
</dbReference>
<gene>
    <name evidence="3" type="ORF">CGE01nite_00940</name>
</gene>
<dbReference type="InterPro" id="IPR011059">
    <property type="entry name" value="Metal-dep_hydrolase_composite"/>
</dbReference>
<feature type="domain" description="Amidohydrolase 3" evidence="2">
    <location>
        <begin position="77"/>
        <end position="562"/>
    </location>
</feature>
<dbReference type="Proteomes" id="UP000320461">
    <property type="component" value="Unassembled WGS sequence"/>
</dbReference>